<evidence type="ECO:0000313" key="1">
    <source>
        <dbReference type="EMBL" id="SCU75866.1"/>
    </source>
</evidence>
<gene>
    <name evidence="1" type="ORF">CNECB9_2550008</name>
</gene>
<proteinExistence type="predicted"/>
<organism evidence="1">
    <name type="scientific">Cupriavidus necator</name>
    <name type="common">Alcaligenes eutrophus</name>
    <name type="synonym">Ralstonia eutropha</name>
    <dbReference type="NCBI Taxonomy" id="106590"/>
    <lineage>
        <taxon>Bacteria</taxon>
        <taxon>Pseudomonadati</taxon>
        <taxon>Pseudomonadota</taxon>
        <taxon>Betaproteobacteria</taxon>
        <taxon>Burkholderiales</taxon>
        <taxon>Burkholderiaceae</taxon>
        <taxon>Cupriavidus</taxon>
    </lineage>
</organism>
<accession>A0A1K0JD43</accession>
<dbReference type="AlphaFoldDB" id="A0A1K0JD43"/>
<sequence length="59" mass="6703">MPATHAWGTVTEHPYPRVFPYKPPNPAYTLDLRALARCLHYLRHRTYLDTPLAGASIAI</sequence>
<name>A0A1K0JD43_CUPNE</name>
<protein>
    <submittedName>
        <fullName evidence="1">Uncharacterized protein</fullName>
    </submittedName>
</protein>
<reference evidence="1" key="1">
    <citation type="submission" date="2016-09" db="EMBL/GenBank/DDBJ databases">
        <authorList>
            <person name="Capua I."/>
            <person name="De Benedictis P."/>
            <person name="Joannis T."/>
            <person name="Lombin L.H."/>
            <person name="Cattoli G."/>
        </authorList>
    </citation>
    <scope>NUCLEOTIDE SEQUENCE</scope>
    <source>
        <strain evidence="1">B9</strain>
    </source>
</reference>
<dbReference type="EMBL" id="FMSH01000174">
    <property type="protein sequence ID" value="SCU75866.1"/>
    <property type="molecule type" value="Genomic_DNA"/>
</dbReference>